<evidence type="ECO:0000256" key="3">
    <source>
        <dbReference type="ARBA" id="ARBA00022741"/>
    </source>
</evidence>
<dbReference type="SUPFAM" id="SSF90123">
    <property type="entry name" value="ABC transporter transmembrane region"/>
    <property type="match status" value="1"/>
</dbReference>
<evidence type="ECO:0000256" key="6">
    <source>
        <dbReference type="ARBA" id="ARBA00023136"/>
    </source>
</evidence>
<keyword evidence="5 7" id="KW-1133">Transmembrane helix</keyword>
<keyword evidence="2 7" id="KW-0812">Transmembrane</keyword>
<proteinExistence type="predicted"/>
<reference evidence="10" key="1">
    <citation type="journal article" date="2021" name="PeerJ">
        <title>Extensive microbial diversity within the chicken gut microbiome revealed by metagenomics and culture.</title>
        <authorList>
            <person name="Gilroy R."/>
            <person name="Ravi A."/>
            <person name="Getino M."/>
            <person name="Pursley I."/>
            <person name="Horton D.L."/>
            <person name="Alikhan N.F."/>
            <person name="Baker D."/>
            <person name="Gharbi K."/>
            <person name="Hall N."/>
            <person name="Watson M."/>
            <person name="Adriaenssens E.M."/>
            <person name="Foster-Nyarko E."/>
            <person name="Jarju S."/>
            <person name="Secka A."/>
            <person name="Antonio M."/>
            <person name="Oren A."/>
            <person name="Chaudhuri R.R."/>
            <person name="La Ragione R."/>
            <person name="Hildebrand F."/>
            <person name="Pallen M.J."/>
        </authorList>
    </citation>
    <scope>NUCLEOTIDE SEQUENCE</scope>
    <source>
        <strain evidence="10">CHK32-1732</strain>
    </source>
</reference>
<organism evidence="10 11">
    <name type="scientific">Candidatus Corynebacterium avicola</name>
    <dbReference type="NCBI Taxonomy" id="2838527"/>
    <lineage>
        <taxon>Bacteria</taxon>
        <taxon>Bacillati</taxon>
        <taxon>Actinomycetota</taxon>
        <taxon>Actinomycetes</taxon>
        <taxon>Mycobacteriales</taxon>
        <taxon>Corynebacteriaceae</taxon>
        <taxon>Corynebacterium</taxon>
    </lineage>
</organism>
<evidence type="ECO:0000256" key="5">
    <source>
        <dbReference type="ARBA" id="ARBA00022989"/>
    </source>
</evidence>
<dbReference type="Pfam" id="PF00664">
    <property type="entry name" value="ABC_membrane"/>
    <property type="match status" value="1"/>
</dbReference>
<feature type="transmembrane region" description="Helical" evidence="7">
    <location>
        <begin position="73"/>
        <end position="99"/>
    </location>
</feature>
<dbReference type="Proteomes" id="UP000824190">
    <property type="component" value="Unassembled WGS sequence"/>
</dbReference>
<dbReference type="GO" id="GO:0015421">
    <property type="term" value="F:ABC-type oligopeptide transporter activity"/>
    <property type="evidence" value="ECO:0007669"/>
    <property type="project" value="TreeGrafter"/>
</dbReference>
<comment type="subcellular location">
    <subcellularLocation>
        <location evidence="1">Cell membrane</location>
        <topology evidence="1">Multi-pass membrane protein</topology>
    </subcellularLocation>
</comment>
<evidence type="ECO:0000259" key="8">
    <source>
        <dbReference type="PROSITE" id="PS50893"/>
    </source>
</evidence>
<keyword evidence="3" id="KW-0547">Nucleotide-binding</keyword>
<dbReference type="GO" id="GO:0005886">
    <property type="term" value="C:plasma membrane"/>
    <property type="evidence" value="ECO:0007669"/>
    <property type="project" value="UniProtKB-SubCell"/>
</dbReference>
<evidence type="ECO:0000313" key="10">
    <source>
        <dbReference type="EMBL" id="HIW91151.1"/>
    </source>
</evidence>
<reference evidence="10" key="2">
    <citation type="submission" date="2021-04" db="EMBL/GenBank/DDBJ databases">
        <authorList>
            <person name="Gilroy R."/>
        </authorList>
    </citation>
    <scope>NUCLEOTIDE SEQUENCE</scope>
    <source>
        <strain evidence="10">CHK32-1732</strain>
    </source>
</reference>
<dbReference type="Pfam" id="PF00005">
    <property type="entry name" value="ABC_tran"/>
    <property type="match status" value="1"/>
</dbReference>
<dbReference type="InterPro" id="IPR039421">
    <property type="entry name" value="Type_1_exporter"/>
</dbReference>
<dbReference type="PROSITE" id="PS50893">
    <property type="entry name" value="ABC_TRANSPORTER_2"/>
    <property type="match status" value="1"/>
</dbReference>
<feature type="transmembrane region" description="Helical" evidence="7">
    <location>
        <begin position="152"/>
        <end position="169"/>
    </location>
</feature>
<comment type="caution">
    <text evidence="10">The sequence shown here is derived from an EMBL/GenBank/DDBJ whole genome shotgun (WGS) entry which is preliminary data.</text>
</comment>
<dbReference type="Gene3D" id="3.40.50.300">
    <property type="entry name" value="P-loop containing nucleotide triphosphate hydrolases"/>
    <property type="match status" value="1"/>
</dbReference>
<dbReference type="PANTHER" id="PTHR43394">
    <property type="entry name" value="ATP-DEPENDENT PERMEASE MDL1, MITOCHONDRIAL"/>
    <property type="match status" value="1"/>
</dbReference>
<evidence type="ECO:0000256" key="7">
    <source>
        <dbReference type="SAM" id="Phobius"/>
    </source>
</evidence>
<dbReference type="InterPro" id="IPR003593">
    <property type="entry name" value="AAA+_ATPase"/>
</dbReference>
<dbReference type="SUPFAM" id="SSF52540">
    <property type="entry name" value="P-loop containing nucleoside triphosphate hydrolases"/>
    <property type="match status" value="1"/>
</dbReference>
<keyword evidence="6 7" id="KW-0472">Membrane</keyword>
<evidence type="ECO:0000256" key="2">
    <source>
        <dbReference type="ARBA" id="ARBA00022692"/>
    </source>
</evidence>
<evidence type="ECO:0000256" key="1">
    <source>
        <dbReference type="ARBA" id="ARBA00004651"/>
    </source>
</evidence>
<feature type="transmembrane region" description="Helical" evidence="7">
    <location>
        <begin position="257"/>
        <end position="278"/>
    </location>
</feature>
<feature type="transmembrane region" description="Helical" evidence="7">
    <location>
        <begin position="175"/>
        <end position="192"/>
    </location>
</feature>
<feature type="domain" description="ABC transmembrane type-1" evidence="9">
    <location>
        <begin position="33"/>
        <end position="316"/>
    </location>
</feature>
<feature type="transmembrane region" description="Helical" evidence="7">
    <location>
        <begin position="30"/>
        <end position="53"/>
    </location>
</feature>
<dbReference type="GO" id="GO:0005524">
    <property type="term" value="F:ATP binding"/>
    <property type="evidence" value="ECO:0007669"/>
    <property type="project" value="UniProtKB-KW"/>
</dbReference>
<protein>
    <submittedName>
        <fullName evidence="10">ABC transporter ATP-binding protein/permease</fullName>
    </submittedName>
</protein>
<dbReference type="InterPro" id="IPR003439">
    <property type="entry name" value="ABC_transporter-like_ATP-bd"/>
</dbReference>
<dbReference type="InterPro" id="IPR027417">
    <property type="entry name" value="P-loop_NTPase"/>
</dbReference>
<evidence type="ECO:0000259" key="9">
    <source>
        <dbReference type="PROSITE" id="PS50929"/>
    </source>
</evidence>
<sequence length="585" mass="62088">MSTDTSNRLPVATGRRATVAVWETLGTRRWLLILAALISAGAAALELVTPVLLGDIVDVVSADDDAGTSIWVYGVLIALAVIAAAVLSVVGVLMASRVLERLLATLRERLVSTALALPQERVERSGTGDLISRASDDVAQVSEALSAVLPSLSRTIFTILLTMFGLFALDWRFGLAFLVGVPLYWLALRWYVRLAPPLYAAERAAFGTRAHHLLSALKGLDTVLAFRQSAWHTTRTALASWAVTTWSLRARTVQTMFSWRIDLSFAAVIAAVLATGFYLVDANFVTIGAATTAVLFFMRLQGPLRGLMMEIDTLQAAASLTRVIGVTDMAAGKTDGLKDAPADAGDTSVTVDNVRFAYQDGDDVLQDVSLRIDAGERIAIVGTSGAGKTTLAALVAGIHTPSAGRLQPPESTMLVSQETHIFAGTLRENLTLGDPDATDEDLVGAMTRIGAADLLDELGAGSDTGLDTILGPQGHPLTAAQEQHLALTRLLIADPELAILDEATAEAGSSHAAILDHAADVALQDRTGIVIAHRLSQAVICDRIILMEQGRIVEAGPHDTLVAAGGRYAALWKAWSENQQADSRR</sequence>
<evidence type="ECO:0000256" key="4">
    <source>
        <dbReference type="ARBA" id="ARBA00022840"/>
    </source>
</evidence>
<gene>
    <name evidence="10" type="ORF">H9870_05785</name>
</gene>
<dbReference type="PROSITE" id="PS50929">
    <property type="entry name" value="ABC_TM1F"/>
    <property type="match status" value="1"/>
</dbReference>
<dbReference type="PANTHER" id="PTHR43394:SF1">
    <property type="entry name" value="ATP-BINDING CASSETTE SUB-FAMILY B MEMBER 10, MITOCHONDRIAL"/>
    <property type="match status" value="1"/>
</dbReference>
<dbReference type="InterPro" id="IPR011527">
    <property type="entry name" value="ABC1_TM_dom"/>
</dbReference>
<keyword evidence="4 10" id="KW-0067">ATP-binding</keyword>
<dbReference type="AlphaFoldDB" id="A0A9D1RR32"/>
<dbReference type="EMBL" id="DXGC01000055">
    <property type="protein sequence ID" value="HIW91151.1"/>
    <property type="molecule type" value="Genomic_DNA"/>
</dbReference>
<evidence type="ECO:0000313" key="11">
    <source>
        <dbReference type="Proteomes" id="UP000824190"/>
    </source>
</evidence>
<feature type="domain" description="ABC transporter" evidence="8">
    <location>
        <begin position="349"/>
        <end position="574"/>
    </location>
</feature>
<dbReference type="SMART" id="SM00382">
    <property type="entry name" value="AAA"/>
    <property type="match status" value="1"/>
</dbReference>
<dbReference type="GO" id="GO:0016887">
    <property type="term" value="F:ATP hydrolysis activity"/>
    <property type="evidence" value="ECO:0007669"/>
    <property type="project" value="InterPro"/>
</dbReference>
<name>A0A9D1RR32_9CORY</name>
<accession>A0A9D1RR32</accession>
<dbReference type="CDD" id="cd07346">
    <property type="entry name" value="ABC_6TM_exporters"/>
    <property type="match status" value="1"/>
</dbReference>
<dbReference type="Gene3D" id="1.20.1560.10">
    <property type="entry name" value="ABC transporter type 1, transmembrane domain"/>
    <property type="match status" value="1"/>
</dbReference>
<dbReference type="InterPro" id="IPR036640">
    <property type="entry name" value="ABC1_TM_sf"/>
</dbReference>